<keyword evidence="3" id="KW-1003">Cell membrane</keyword>
<comment type="subcellular location">
    <subcellularLocation>
        <location evidence="1">Cell inner membrane</location>
        <topology evidence="1">Multi-pass membrane protein</topology>
    </subcellularLocation>
</comment>
<keyword evidence="4" id="KW-0997">Cell inner membrane</keyword>
<dbReference type="PANTHER" id="PTHR35011:SF10">
    <property type="entry name" value="TRAP TRANSPORTER SMALL PERMEASE PROTEIN"/>
    <property type="match status" value="1"/>
</dbReference>
<gene>
    <name evidence="11" type="ORF">ACFQ3U_08910</name>
</gene>
<comment type="caution">
    <text evidence="11">The sequence shown here is derived from an EMBL/GenBank/DDBJ whole genome shotgun (WGS) entry which is preliminary data.</text>
</comment>
<dbReference type="InterPro" id="IPR007387">
    <property type="entry name" value="TRAP_DctQ"/>
</dbReference>
<evidence type="ECO:0000313" key="12">
    <source>
        <dbReference type="Proteomes" id="UP001597181"/>
    </source>
</evidence>
<feature type="transmembrane region" description="Helical" evidence="9">
    <location>
        <begin position="50"/>
        <end position="68"/>
    </location>
</feature>
<organism evidence="11 12">
    <name type="scientific">Leucobacter albus</name>
    <dbReference type="NCBI Taxonomy" id="272210"/>
    <lineage>
        <taxon>Bacteria</taxon>
        <taxon>Bacillati</taxon>
        <taxon>Actinomycetota</taxon>
        <taxon>Actinomycetes</taxon>
        <taxon>Micrococcales</taxon>
        <taxon>Microbacteriaceae</taxon>
        <taxon>Leucobacter</taxon>
    </lineage>
</organism>
<evidence type="ECO:0000256" key="6">
    <source>
        <dbReference type="ARBA" id="ARBA00022989"/>
    </source>
</evidence>
<keyword evidence="7 9" id="KW-0472">Membrane</keyword>
<evidence type="ECO:0000256" key="5">
    <source>
        <dbReference type="ARBA" id="ARBA00022692"/>
    </source>
</evidence>
<evidence type="ECO:0000256" key="7">
    <source>
        <dbReference type="ARBA" id="ARBA00023136"/>
    </source>
</evidence>
<evidence type="ECO:0000256" key="3">
    <source>
        <dbReference type="ARBA" id="ARBA00022475"/>
    </source>
</evidence>
<dbReference type="EMBL" id="JBHTLY010000003">
    <property type="protein sequence ID" value="MFD1202011.1"/>
    <property type="molecule type" value="Genomic_DNA"/>
</dbReference>
<feature type="transmembrane region" description="Helical" evidence="9">
    <location>
        <begin position="21"/>
        <end position="44"/>
    </location>
</feature>
<feature type="transmembrane region" description="Helical" evidence="9">
    <location>
        <begin position="89"/>
        <end position="110"/>
    </location>
</feature>
<accession>A0ABW3TMR5</accession>
<evidence type="ECO:0000256" key="2">
    <source>
        <dbReference type="ARBA" id="ARBA00022448"/>
    </source>
</evidence>
<evidence type="ECO:0000256" key="1">
    <source>
        <dbReference type="ARBA" id="ARBA00004429"/>
    </source>
</evidence>
<feature type="transmembrane region" description="Helical" evidence="9">
    <location>
        <begin position="132"/>
        <end position="151"/>
    </location>
</feature>
<proteinExistence type="inferred from homology"/>
<keyword evidence="6 9" id="KW-1133">Transmembrane helix</keyword>
<evidence type="ECO:0000256" key="9">
    <source>
        <dbReference type="SAM" id="Phobius"/>
    </source>
</evidence>
<sequence length="173" mass="18843">MNRILRLSEKTAALSKWLSAGCLLVLVVIVIVDVLLRNLGILSLSGVSEAANYLQIGLVYLGLAFAYQDGSFIRMDLLLDRFRGRAERVRSIVIKALSIATVCLMLWFSLKTTLNSYEHSIVSIGVLRVELFIPQAVLCAGLLLFIVQMVLDLVIEICGPRAAPAPVPAVSSS</sequence>
<feature type="domain" description="Tripartite ATP-independent periplasmic transporters DctQ component" evidence="10">
    <location>
        <begin position="26"/>
        <end position="154"/>
    </location>
</feature>
<reference evidence="12" key="1">
    <citation type="journal article" date="2019" name="Int. J. Syst. Evol. Microbiol.">
        <title>The Global Catalogue of Microorganisms (GCM) 10K type strain sequencing project: providing services to taxonomists for standard genome sequencing and annotation.</title>
        <authorList>
            <consortium name="The Broad Institute Genomics Platform"/>
            <consortium name="The Broad Institute Genome Sequencing Center for Infectious Disease"/>
            <person name="Wu L."/>
            <person name="Ma J."/>
        </authorList>
    </citation>
    <scope>NUCLEOTIDE SEQUENCE [LARGE SCALE GENOMIC DNA]</scope>
    <source>
        <strain evidence="12">CCUG 50213</strain>
    </source>
</reference>
<dbReference type="InterPro" id="IPR055348">
    <property type="entry name" value="DctQ"/>
</dbReference>
<protein>
    <submittedName>
        <fullName evidence="11">TRAP transporter small permease</fullName>
    </submittedName>
</protein>
<dbReference type="Pfam" id="PF04290">
    <property type="entry name" value="DctQ"/>
    <property type="match status" value="1"/>
</dbReference>
<dbReference type="RefSeq" id="WP_343961801.1">
    <property type="nucleotide sequence ID" value="NZ_BAAAKZ010000013.1"/>
</dbReference>
<evidence type="ECO:0000256" key="8">
    <source>
        <dbReference type="ARBA" id="ARBA00038436"/>
    </source>
</evidence>
<dbReference type="Proteomes" id="UP001597181">
    <property type="component" value="Unassembled WGS sequence"/>
</dbReference>
<evidence type="ECO:0000259" key="10">
    <source>
        <dbReference type="Pfam" id="PF04290"/>
    </source>
</evidence>
<keyword evidence="12" id="KW-1185">Reference proteome</keyword>
<keyword evidence="5 9" id="KW-0812">Transmembrane</keyword>
<evidence type="ECO:0000256" key="4">
    <source>
        <dbReference type="ARBA" id="ARBA00022519"/>
    </source>
</evidence>
<dbReference type="PANTHER" id="PTHR35011">
    <property type="entry name" value="2,3-DIKETO-L-GULONATE TRAP TRANSPORTER SMALL PERMEASE PROTEIN YIAM"/>
    <property type="match status" value="1"/>
</dbReference>
<evidence type="ECO:0000313" key="11">
    <source>
        <dbReference type="EMBL" id="MFD1202011.1"/>
    </source>
</evidence>
<comment type="similarity">
    <text evidence="8">Belongs to the TRAP transporter small permease family.</text>
</comment>
<name>A0ABW3TMR5_9MICO</name>
<keyword evidence="2" id="KW-0813">Transport</keyword>